<protein>
    <submittedName>
        <fullName evidence="1">Glycerol kinase</fullName>
    </submittedName>
</protein>
<proteinExistence type="predicted"/>
<sequence>MVRGLENMTYEERLRELGLFSLEKRKFRRYLFALYNYLMGGYREDNRAFWLFLRFDSFLQPYIASLHLHIDDNFLTQVVEEPTRRSVLLDLVLTNKEGLVEDIKVGGSLGCSDHEKIEFRIMGSMRKTTSRIENMDFRRANFDLFKKLLGEIPWVRALEGRGAQESWTIFKYHFLQAQNRYIPKTKKSGKGSRRLMWLSREFLKKLKWKKEVYSEWKKGLTTWKDYRNAIRVCRDETRKAKASLELNLARDVKVNRKGFFK</sequence>
<dbReference type="EMBL" id="KZ509435">
    <property type="protein sequence ID" value="PKU34078.1"/>
    <property type="molecule type" value="Genomic_DNA"/>
</dbReference>
<dbReference type="Proteomes" id="UP000233556">
    <property type="component" value="Unassembled WGS sequence"/>
</dbReference>
<name>A0A2I0TJU6_LIMLA</name>
<dbReference type="PANTHER" id="PTHR33395:SF22">
    <property type="entry name" value="REVERSE TRANSCRIPTASE DOMAIN-CONTAINING PROTEIN"/>
    <property type="match status" value="1"/>
</dbReference>
<dbReference type="GO" id="GO:0031012">
    <property type="term" value="C:extracellular matrix"/>
    <property type="evidence" value="ECO:0007669"/>
    <property type="project" value="TreeGrafter"/>
</dbReference>
<evidence type="ECO:0000313" key="1">
    <source>
        <dbReference type="EMBL" id="PKU34078.1"/>
    </source>
</evidence>
<dbReference type="AlphaFoldDB" id="A0A2I0TJU6"/>
<gene>
    <name evidence="1" type="ORF">llap_15616</name>
</gene>
<reference evidence="2" key="2">
    <citation type="submission" date="2017-12" db="EMBL/GenBank/DDBJ databases">
        <title>Genome sequence of the Bar-tailed Godwit (Limosa lapponica baueri).</title>
        <authorList>
            <person name="Lima N.C.B."/>
            <person name="Parody-Merino A.M."/>
            <person name="Battley P.F."/>
            <person name="Fidler A.E."/>
            <person name="Prosdocimi F."/>
        </authorList>
    </citation>
    <scope>NUCLEOTIDE SEQUENCE [LARGE SCALE GENOMIC DNA]</scope>
</reference>
<dbReference type="PANTHER" id="PTHR33395">
    <property type="entry name" value="TRANSCRIPTASE, PUTATIVE-RELATED-RELATED"/>
    <property type="match status" value="1"/>
</dbReference>
<accession>A0A2I0TJU6</accession>
<keyword evidence="1" id="KW-0418">Kinase</keyword>
<dbReference type="OrthoDB" id="6118220at2759"/>
<organism evidence="1 2">
    <name type="scientific">Limosa lapponica baueri</name>
    <dbReference type="NCBI Taxonomy" id="1758121"/>
    <lineage>
        <taxon>Eukaryota</taxon>
        <taxon>Metazoa</taxon>
        <taxon>Chordata</taxon>
        <taxon>Craniata</taxon>
        <taxon>Vertebrata</taxon>
        <taxon>Euteleostomi</taxon>
        <taxon>Archelosauria</taxon>
        <taxon>Archosauria</taxon>
        <taxon>Dinosauria</taxon>
        <taxon>Saurischia</taxon>
        <taxon>Theropoda</taxon>
        <taxon>Coelurosauria</taxon>
        <taxon>Aves</taxon>
        <taxon>Neognathae</taxon>
        <taxon>Neoaves</taxon>
        <taxon>Charadriiformes</taxon>
        <taxon>Scolopacidae</taxon>
        <taxon>Limosa</taxon>
    </lineage>
</organism>
<keyword evidence="1" id="KW-0808">Transferase</keyword>
<evidence type="ECO:0000313" key="2">
    <source>
        <dbReference type="Proteomes" id="UP000233556"/>
    </source>
</evidence>
<dbReference type="GO" id="GO:0016301">
    <property type="term" value="F:kinase activity"/>
    <property type="evidence" value="ECO:0007669"/>
    <property type="project" value="UniProtKB-KW"/>
</dbReference>
<dbReference type="GO" id="GO:0007508">
    <property type="term" value="P:larval heart development"/>
    <property type="evidence" value="ECO:0007669"/>
    <property type="project" value="TreeGrafter"/>
</dbReference>
<reference evidence="2" key="1">
    <citation type="submission" date="2017-11" db="EMBL/GenBank/DDBJ databases">
        <authorList>
            <person name="Lima N.C."/>
            <person name="Parody-Merino A.M."/>
            <person name="Battley P.F."/>
            <person name="Fidler A.E."/>
            <person name="Prosdocimi F."/>
        </authorList>
    </citation>
    <scope>NUCLEOTIDE SEQUENCE [LARGE SCALE GENOMIC DNA]</scope>
</reference>
<dbReference type="GO" id="GO:0061343">
    <property type="term" value="P:cell adhesion involved in heart morphogenesis"/>
    <property type="evidence" value="ECO:0007669"/>
    <property type="project" value="TreeGrafter"/>
</dbReference>
<keyword evidence="2" id="KW-1185">Reference proteome</keyword>